<proteinExistence type="predicted"/>
<sequence length="37" mass="3927">MDGLRVARGSLVFPADWSGAGMYTAFDCGAFMPLALM</sequence>
<geneLocation type="plasmid" evidence="1">
    <name>pHRC017</name>
</geneLocation>
<accession>I2E1C5</accession>
<dbReference type="AlphaFoldDB" id="I2E1C5"/>
<keyword evidence="1" id="KW-0614">Plasmid</keyword>
<organism evidence="1">
    <name type="scientific">Rhizobium meliloti</name>
    <name type="common">Ensifer meliloti</name>
    <name type="synonym">Sinorhizobium meliloti</name>
    <dbReference type="NCBI Taxonomy" id="382"/>
    <lineage>
        <taxon>Bacteria</taxon>
        <taxon>Pseudomonadati</taxon>
        <taxon>Pseudomonadota</taxon>
        <taxon>Alphaproteobacteria</taxon>
        <taxon>Hyphomicrobiales</taxon>
        <taxon>Rhizobiaceae</taxon>
        <taxon>Sinorhizobium/Ensifer group</taxon>
        <taxon>Sinorhizobium</taxon>
    </lineage>
</organism>
<name>I2E1C5_RHIML</name>
<reference evidence="1" key="1">
    <citation type="journal article" date="2012" name="Mol. Plant Microbe Interact.">
        <title>Rhizobial plasmids that cause impaired symbiotic nitrogen fixation and enhanced host invasion.</title>
        <authorList>
            <person name="Crook M.B."/>
            <person name="Lindsay D.P."/>
            <person name="Biggs M.B."/>
            <person name="Bentley J.S."/>
            <person name="Price J.C."/>
            <person name="Clement S.C."/>
            <person name="Clement M.J."/>
            <person name="Long S.R."/>
            <person name="Griffitts J.S."/>
        </authorList>
    </citation>
    <scope>NUCLEOTIDE SEQUENCE</scope>
    <source>
        <strain evidence="1">C017</strain>
        <plasmid evidence="1">pHRC017</plasmid>
    </source>
</reference>
<protein>
    <submittedName>
        <fullName evidence="1">Uncharacterized protein</fullName>
    </submittedName>
</protein>
<evidence type="ECO:0000313" key="1">
    <source>
        <dbReference type="EMBL" id="AFJ91293.1"/>
    </source>
</evidence>
<gene>
    <name evidence="1" type="ORF">pHRC017_0093</name>
</gene>
<dbReference type="EMBL" id="JQ665880">
    <property type="protein sequence ID" value="AFJ91293.1"/>
    <property type="molecule type" value="Genomic_DNA"/>
</dbReference>